<dbReference type="InterPro" id="IPR011709">
    <property type="entry name" value="DEAD-box_helicase_OB_fold"/>
</dbReference>
<feature type="region of interest" description="Disordered" evidence="9">
    <location>
        <begin position="21"/>
        <end position="56"/>
    </location>
</feature>
<dbReference type="PROSITE" id="PS51194">
    <property type="entry name" value="HELICASE_CTER"/>
    <property type="match status" value="1"/>
</dbReference>
<evidence type="ECO:0000259" key="11">
    <source>
        <dbReference type="PROSITE" id="PS51194"/>
    </source>
</evidence>
<evidence type="ECO:0000256" key="2">
    <source>
        <dbReference type="ARBA" id="ARBA00022741"/>
    </source>
</evidence>
<dbReference type="CDD" id="cd18791">
    <property type="entry name" value="SF2_C_RHA"/>
    <property type="match status" value="1"/>
</dbReference>
<dbReference type="SMART" id="SM00487">
    <property type="entry name" value="DEXDc"/>
    <property type="match status" value="1"/>
</dbReference>
<dbReference type="Pfam" id="PF00271">
    <property type="entry name" value="Helicase_C"/>
    <property type="match status" value="1"/>
</dbReference>
<feature type="domain" description="Helicase ATP-binding" evidence="10">
    <location>
        <begin position="348"/>
        <end position="515"/>
    </location>
</feature>
<dbReference type="PANTHER" id="PTHR18934:SF229">
    <property type="entry name" value="DEXH-BOX ATP-DEPENDENT RNA HELICASE DEXH3"/>
    <property type="match status" value="1"/>
</dbReference>
<evidence type="ECO:0000256" key="8">
    <source>
        <dbReference type="ARBA" id="ARBA00060772"/>
    </source>
</evidence>
<comment type="similarity">
    <text evidence="8">Belongs to the DExH box helicase family.</text>
</comment>
<dbReference type="InterPro" id="IPR007502">
    <property type="entry name" value="Helicase-assoc_dom"/>
</dbReference>
<dbReference type="Proteomes" id="UP001341281">
    <property type="component" value="Chromosome 04"/>
</dbReference>
<dbReference type="InterPro" id="IPR014001">
    <property type="entry name" value="Helicase_ATP-bd"/>
</dbReference>
<dbReference type="Gene3D" id="3.40.50.300">
    <property type="entry name" value="P-loop containing nucleotide triphosphate hydrolases"/>
    <property type="match status" value="2"/>
</dbReference>
<dbReference type="Pfam" id="PF07717">
    <property type="entry name" value="OB_NTP_bind"/>
    <property type="match status" value="1"/>
</dbReference>
<dbReference type="EC" id="3.6.4.13" evidence="1"/>
<evidence type="ECO:0000256" key="3">
    <source>
        <dbReference type="ARBA" id="ARBA00022801"/>
    </source>
</evidence>
<reference evidence="12 13" key="1">
    <citation type="submission" date="2024-02" db="EMBL/GenBank/DDBJ databases">
        <title>High-quality chromosome-scale genome assembly of Pensacola bahiagrass (Paspalum notatum Flugge var. saurae).</title>
        <authorList>
            <person name="Vega J.M."/>
            <person name="Podio M."/>
            <person name="Orjuela J."/>
            <person name="Siena L.A."/>
            <person name="Pessino S.C."/>
            <person name="Combes M.C."/>
            <person name="Mariac C."/>
            <person name="Albertini E."/>
            <person name="Pupilli F."/>
            <person name="Ortiz J.P.A."/>
            <person name="Leblanc O."/>
        </authorList>
    </citation>
    <scope>NUCLEOTIDE SEQUENCE [LARGE SCALE GENOMIC DNA]</scope>
    <source>
        <strain evidence="12">R1</strain>
        <tissue evidence="12">Leaf</tissue>
    </source>
</reference>
<feature type="domain" description="Helicase C-terminal" evidence="11">
    <location>
        <begin position="602"/>
        <end position="776"/>
    </location>
</feature>
<dbReference type="GO" id="GO:0005524">
    <property type="term" value="F:ATP binding"/>
    <property type="evidence" value="ECO:0007669"/>
    <property type="project" value="UniProtKB-KW"/>
</dbReference>
<dbReference type="Gene3D" id="3.30.160.20">
    <property type="match status" value="1"/>
</dbReference>
<feature type="compositionally biased region" description="Basic residues" evidence="9">
    <location>
        <begin position="1234"/>
        <end position="1246"/>
    </location>
</feature>
<gene>
    <name evidence="12" type="ORF">U9M48_020527</name>
</gene>
<keyword evidence="6" id="KW-0694">RNA-binding</keyword>
<dbReference type="PANTHER" id="PTHR18934">
    <property type="entry name" value="ATP-DEPENDENT RNA HELICASE"/>
    <property type="match status" value="1"/>
</dbReference>
<dbReference type="Pfam" id="PF04408">
    <property type="entry name" value="WHD_HA2"/>
    <property type="match status" value="1"/>
</dbReference>
<dbReference type="SUPFAM" id="SSF52540">
    <property type="entry name" value="P-loop containing nucleoside triphosphate hydrolases"/>
    <property type="match status" value="1"/>
</dbReference>
<dbReference type="Gene3D" id="1.20.120.1080">
    <property type="match status" value="1"/>
</dbReference>
<keyword evidence="5" id="KW-0067">ATP-binding</keyword>
<comment type="catalytic activity">
    <reaction evidence="7">
        <text>ATP + H2O = ADP + phosphate + H(+)</text>
        <dbReference type="Rhea" id="RHEA:13065"/>
        <dbReference type="ChEBI" id="CHEBI:15377"/>
        <dbReference type="ChEBI" id="CHEBI:15378"/>
        <dbReference type="ChEBI" id="CHEBI:30616"/>
        <dbReference type="ChEBI" id="CHEBI:43474"/>
        <dbReference type="ChEBI" id="CHEBI:456216"/>
        <dbReference type="EC" id="3.6.4.13"/>
    </reaction>
</comment>
<dbReference type="PROSITE" id="PS51192">
    <property type="entry name" value="HELICASE_ATP_BIND_1"/>
    <property type="match status" value="1"/>
</dbReference>
<dbReference type="FunFam" id="3.40.50.300:FF:000526">
    <property type="entry name" value="DExH-box ATP-dependent RNA helicase DExH3"/>
    <property type="match status" value="1"/>
</dbReference>
<evidence type="ECO:0000256" key="4">
    <source>
        <dbReference type="ARBA" id="ARBA00022806"/>
    </source>
</evidence>
<evidence type="ECO:0000256" key="1">
    <source>
        <dbReference type="ARBA" id="ARBA00012552"/>
    </source>
</evidence>
<dbReference type="EMBL" id="CP144748">
    <property type="protein sequence ID" value="WVZ72001.1"/>
    <property type="molecule type" value="Genomic_DNA"/>
</dbReference>
<dbReference type="GO" id="GO:0003724">
    <property type="term" value="F:RNA helicase activity"/>
    <property type="evidence" value="ECO:0007669"/>
    <property type="project" value="UniProtKB-EC"/>
</dbReference>
<evidence type="ECO:0000259" key="10">
    <source>
        <dbReference type="PROSITE" id="PS51192"/>
    </source>
</evidence>
<dbReference type="FunFam" id="1.20.120.1080:FF:000002">
    <property type="entry name" value="Putative ATP-dependent RNA helicase DHX36"/>
    <property type="match status" value="1"/>
</dbReference>
<dbReference type="AlphaFoldDB" id="A0AAQ3TF87"/>
<dbReference type="Pfam" id="PF00035">
    <property type="entry name" value="dsrm"/>
    <property type="match status" value="1"/>
</dbReference>
<keyword evidence="13" id="KW-1185">Reference proteome</keyword>
<dbReference type="InterPro" id="IPR059023">
    <property type="entry name" value="RNA_hel_CTD"/>
</dbReference>
<evidence type="ECO:0000256" key="7">
    <source>
        <dbReference type="ARBA" id="ARBA00047984"/>
    </source>
</evidence>
<evidence type="ECO:0000313" key="12">
    <source>
        <dbReference type="EMBL" id="WVZ72001.1"/>
    </source>
</evidence>
<evidence type="ECO:0000256" key="5">
    <source>
        <dbReference type="ARBA" id="ARBA00022840"/>
    </source>
</evidence>
<feature type="compositionally biased region" description="Low complexity" evidence="9">
    <location>
        <begin position="45"/>
        <end position="55"/>
    </location>
</feature>
<dbReference type="GO" id="GO:0005634">
    <property type="term" value="C:nucleus"/>
    <property type="evidence" value="ECO:0007669"/>
    <property type="project" value="TreeGrafter"/>
</dbReference>
<accession>A0AAQ3TF87</accession>
<feature type="compositionally biased region" description="Polar residues" evidence="9">
    <location>
        <begin position="154"/>
        <end position="163"/>
    </location>
</feature>
<organism evidence="12 13">
    <name type="scientific">Paspalum notatum var. saurae</name>
    <dbReference type="NCBI Taxonomy" id="547442"/>
    <lineage>
        <taxon>Eukaryota</taxon>
        <taxon>Viridiplantae</taxon>
        <taxon>Streptophyta</taxon>
        <taxon>Embryophyta</taxon>
        <taxon>Tracheophyta</taxon>
        <taxon>Spermatophyta</taxon>
        <taxon>Magnoliopsida</taxon>
        <taxon>Liliopsida</taxon>
        <taxon>Poales</taxon>
        <taxon>Poaceae</taxon>
        <taxon>PACMAD clade</taxon>
        <taxon>Panicoideae</taxon>
        <taxon>Andropogonodae</taxon>
        <taxon>Paspaleae</taxon>
        <taxon>Paspalinae</taxon>
        <taxon>Paspalum</taxon>
    </lineage>
</organism>
<feature type="region of interest" description="Disordered" evidence="9">
    <location>
        <begin position="1206"/>
        <end position="1246"/>
    </location>
</feature>
<dbReference type="InterPro" id="IPR027417">
    <property type="entry name" value="P-loop_NTPase"/>
</dbReference>
<dbReference type="InterPro" id="IPR048333">
    <property type="entry name" value="HA2_WH"/>
</dbReference>
<evidence type="ECO:0000313" key="13">
    <source>
        <dbReference type="Proteomes" id="UP001341281"/>
    </source>
</evidence>
<dbReference type="SMART" id="SM00490">
    <property type="entry name" value="HELICc"/>
    <property type="match status" value="1"/>
</dbReference>
<dbReference type="GO" id="GO:0003723">
    <property type="term" value="F:RNA binding"/>
    <property type="evidence" value="ECO:0007669"/>
    <property type="project" value="UniProtKB-KW"/>
</dbReference>
<name>A0AAQ3TF87_PASNO</name>
<dbReference type="InterPro" id="IPR001650">
    <property type="entry name" value="Helicase_C-like"/>
</dbReference>
<dbReference type="FunFam" id="3.40.50.300:FF:000480">
    <property type="entry name" value="DExH-box ATP-dependent RNA helicase DExH3"/>
    <property type="match status" value="1"/>
</dbReference>
<dbReference type="InterPro" id="IPR014720">
    <property type="entry name" value="dsRBD_dom"/>
</dbReference>
<dbReference type="GO" id="GO:0016787">
    <property type="term" value="F:hydrolase activity"/>
    <property type="evidence" value="ECO:0007669"/>
    <property type="project" value="UniProtKB-KW"/>
</dbReference>
<dbReference type="SUPFAM" id="SSF54768">
    <property type="entry name" value="dsRNA-binding domain-like"/>
    <property type="match status" value="1"/>
</dbReference>
<dbReference type="Pfam" id="PF26026">
    <property type="entry name" value="RNA_hel_CTD"/>
    <property type="match status" value="1"/>
</dbReference>
<sequence>MLLTSVLRGRVRRFRWSRPQTMPSPLFLSRNPNPSPSATSPHLSSPPASATMSTSGVYVPPMRRLRSVIASTNGSLAPPPSAAAQAQQAARTPEWQVDGRSFSPPSPPQPRRRDIPPLPKPPQPERFRQQSAGFARYAYDDFSEDDSDREMDRTSVSSKGASSTLDNVDEWKWKLHMLLRNDNEQEIVSRERKDRRDFEQLSQLADRMGLHSRQYSRVVVFSKVPLPNYRSDLDDKRPQREVSIPAGLHREVDALLADYLARKRTNSGNLPSAAFSRSSSTDSFATDEGFFEQQDNQTSTSAVIERIQKRKSLQLRNQQAAWQESNDGQSMMEFRRSLPAYKEKQTLLEAILQNQVVVVSGETGCGKTTQLPQYILESEIDAARGATCSIICTQPRRISAIAVSERVAAERGEKIGESVGYKVRLEGMRGRDTRLLFCTTGVLLRRLLVDRSLKGVTHVVVDEIHERGMNEDFLLIVLKDLLPRRPELKLILMSATLNAELFSSYFGGAPMIHIPGFTYPVRNHFLEDILEKTGHRLTPYNQIDDYGQEKSWKMQKQALRKTKSQIASVVEDAVEAADLRNYSSRTRDSLSCWNPDSIGFNLIENVLCHICQKERPGAVLVFMTGWDDINALKEQLQANPLLGDPNKVLLLACHGSMASSEQKLIFDKPEPGVRKIVLATNLAETSITINDVVFVVDTGKAKETSYDALNNTPCLLPTWISKASARQRRGRAGRVQPGECYHLYPRCVYDAFADYQLPELLRTPLQSLCLQIKSLRLGSISEFLSRAMQSPESLSVQNAIDYLKVIGAFDHNEELTVLGKHLSMLPVEPKLGKMLIFGAIFNCLDPILTIVSGLSVRDPFLTPFDKKELAESAKLQFSCRDFSDHLALFRAFEGWKEAERDRAGYDYCWKNFLSVQTLKAIDSLRRQFLSLLKDTGLVDKNMTTCNKWSRDENLIRAVICAGLYPGVSSVVNKEKSISLKTMEDGQVMLYSSSVNGKENKIPFPWLVFNEKVKVNSVFLRDSTAISDSTLLLFGGNIKQGGLDGHLKMLGGYLEFFMNRDLASTYLSLKSELENLINCKLQNPRMDIQTSEELLSAIRLLVTEDPCSGRFVYGRQEPRSKKAKTMLSSSSMNSGGGNGGDNAKNQLQTLLTRARHNNPSYTTKQIKNSMYRSMVEFNGMQFVGQPCANKKLAEKDAAAEALNWLTGGGGGVGGASTDSWGDTRDPDPMSMLTKPPRRRRHSHRRRS</sequence>
<dbReference type="CDD" id="cd17917">
    <property type="entry name" value="DEXHc_RHA-like"/>
    <property type="match status" value="1"/>
</dbReference>
<dbReference type="InterPro" id="IPR011545">
    <property type="entry name" value="DEAD/DEAH_box_helicase_dom"/>
</dbReference>
<evidence type="ECO:0000256" key="6">
    <source>
        <dbReference type="ARBA" id="ARBA00022884"/>
    </source>
</evidence>
<keyword evidence="3" id="KW-0378">Hydrolase</keyword>
<keyword evidence="4" id="KW-0347">Helicase</keyword>
<dbReference type="Pfam" id="PF21010">
    <property type="entry name" value="HA2_C"/>
    <property type="match status" value="1"/>
</dbReference>
<evidence type="ECO:0000256" key="9">
    <source>
        <dbReference type="SAM" id="MobiDB-lite"/>
    </source>
</evidence>
<dbReference type="SMART" id="SM00847">
    <property type="entry name" value="HA2"/>
    <property type="match status" value="1"/>
</dbReference>
<feature type="region of interest" description="Disordered" evidence="9">
    <location>
        <begin position="1121"/>
        <end position="1143"/>
    </location>
</feature>
<feature type="compositionally biased region" description="Polar residues" evidence="9">
    <location>
        <begin position="30"/>
        <end position="43"/>
    </location>
</feature>
<proteinExistence type="inferred from homology"/>
<protein>
    <recommendedName>
        <fullName evidence="1">RNA helicase</fullName>
        <ecNumber evidence="1">3.6.4.13</ecNumber>
    </recommendedName>
</protein>
<keyword evidence="2" id="KW-0547">Nucleotide-binding</keyword>
<dbReference type="Pfam" id="PF00270">
    <property type="entry name" value="DEAD"/>
    <property type="match status" value="1"/>
</dbReference>
<feature type="region of interest" description="Disordered" evidence="9">
    <location>
        <begin position="72"/>
        <end position="163"/>
    </location>
</feature>